<name>A0A9D2R9M4_9FIRM</name>
<dbReference type="Pfam" id="PF13483">
    <property type="entry name" value="Lactamase_B_3"/>
    <property type="match status" value="1"/>
</dbReference>
<protein>
    <submittedName>
        <fullName evidence="1">MBL fold metallo-hydrolase</fullName>
    </submittedName>
</protein>
<dbReference type="Gene3D" id="3.60.15.10">
    <property type="entry name" value="Ribonuclease Z/Hydroxyacylglutathione hydrolase-like"/>
    <property type="match status" value="1"/>
</dbReference>
<sequence length="75" mass="8634">MKVTYIGHSGFLIESGSCCCLFDYYQGEIPSLPEDKPLYIFVSHRHQDHFNPEIFQIAGPKKRSTTFSPRIPEDI</sequence>
<accession>A0A9D2R9M4</accession>
<evidence type="ECO:0000313" key="2">
    <source>
        <dbReference type="Proteomes" id="UP000823850"/>
    </source>
</evidence>
<reference evidence="1" key="1">
    <citation type="journal article" date="2021" name="PeerJ">
        <title>Extensive microbial diversity within the chicken gut microbiome revealed by metagenomics and culture.</title>
        <authorList>
            <person name="Gilroy R."/>
            <person name="Ravi A."/>
            <person name="Getino M."/>
            <person name="Pursley I."/>
            <person name="Horton D.L."/>
            <person name="Alikhan N.F."/>
            <person name="Baker D."/>
            <person name="Gharbi K."/>
            <person name="Hall N."/>
            <person name="Watson M."/>
            <person name="Adriaenssens E.M."/>
            <person name="Foster-Nyarko E."/>
            <person name="Jarju S."/>
            <person name="Secka A."/>
            <person name="Antonio M."/>
            <person name="Oren A."/>
            <person name="Chaudhuri R.R."/>
            <person name="La Ragione R."/>
            <person name="Hildebrand F."/>
            <person name="Pallen M.J."/>
        </authorList>
    </citation>
    <scope>NUCLEOTIDE SEQUENCE</scope>
    <source>
        <strain evidence="1">ChiW19-6364</strain>
    </source>
</reference>
<proteinExistence type="predicted"/>
<dbReference type="InterPro" id="IPR036866">
    <property type="entry name" value="RibonucZ/Hydroxyglut_hydro"/>
</dbReference>
<evidence type="ECO:0000313" key="1">
    <source>
        <dbReference type="EMBL" id="HJD39083.1"/>
    </source>
</evidence>
<organism evidence="1 2">
    <name type="scientific">Candidatus Blautia stercoripullorum</name>
    <dbReference type="NCBI Taxonomy" id="2838502"/>
    <lineage>
        <taxon>Bacteria</taxon>
        <taxon>Bacillati</taxon>
        <taxon>Bacillota</taxon>
        <taxon>Clostridia</taxon>
        <taxon>Lachnospirales</taxon>
        <taxon>Lachnospiraceae</taxon>
        <taxon>Blautia</taxon>
    </lineage>
</organism>
<dbReference type="AlphaFoldDB" id="A0A9D2R9M4"/>
<dbReference type="SUPFAM" id="SSF56281">
    <property type="entry name" value="Metallo-hydrolase/oxidoreductase"/>
    <property type="match status" value="1"/>
</dbReference>
<dbReference type="EMBL" id="DWUX01000067">
    <property type="protein sequence ID" value="HJD39083.1"/>
    <property type="molecule type" value="Genomic_DNA"/>
</dbReference>
<dbReference type="Proteomes" id="UP000823850">
    <property type="component" value="Unassembled WGS sequence"/>
</dbReference>
<dbReference type="PANTHER" id="PTHR42967">
    <property type="entry name" value="METAL DEPENDENT HYDROLASE"/>
    <property type="match status" value="1"/>
</dbReference>
<gene>
    <name evidence="1" type="ORF">H9913_03575</name>
</gene>
<reference evidence="1" key="2">
    <citation type="submission" date="2021-04" db="EMBL/GenBank/DDBJ databases">
        <authorList>
            <person name="Gilroy R."/>
        </authorList>
    </citation>
    <scope>NUCLEOTIDE SEQUENCE</scope>
    <source>
        <strain evidence="1">ChiW19-6364</strain>
    </source>
</reference>
<comment type="caution">
    <text evidence="1">The sequence shown here is derived from an EMBL/GenBank/DDBJ whole genome shotgun (WGS) entry which is preliminary data.</text>
</comment>
<dbReference type="PANTHER" id="PTHR42967:SF1">
    <property type="entry name" value="MBL FOLD METALLO-HYDROLASE"/>
    <property type="match status" value="1"/>
</dbReference>